<proteinExistence type="predicted"/>
<keyword evidence="8" id="KW-1185">Reference proteome</keyword>
<accession>A0A505DLA6</accession>
<dbReference type="PANTHER" id="PTHR30055:SF200">
    <property type="entry name" value="HTH-TYPE TRANSCRIPTIONAL REPRESSOR BDCR"/>
    <property type="match status" value="1"/>
</dbReference>
<dbReference type="Gene3D" id="1.10.357.10">
    <property type="entry name" value="Tetracycline Repressor, domain 2"/>
    <property type="match status" value="1"/>
</dbReference>
<dbReference type="InterPro" id="IPR036271">
    <property type="entry name" value="Tet_transcr_reg_TetR-rel_C_sf"/>
</dbReference>
<evidence type="ECO:0000313" key="8">
    <source>
        <dbReference type="Proteomes" id="UP000317378"/>
    </source>
</evidence>
<keyword evidence="1" id="KW-0678">Repressor</keyword>
<organism evidence="7 8">
    <name type="scientific">Streptomyces sporangiiformans</name>
    <dbReference type="NCBI Taxonomy" id="2315329"/>
    <lineage>
        <taxon>Bacteria</taxon>
        <taxon>Bacillati</taxon>
        <taxon>Actinomycetota</taxon>
        <taxon>Actinomycetes</taxon>
        <taxon>Kitasatosporales</taxon>
        <taxon>Streptomycetaceae</taxon>
        <taxon>Streptomyces</taxon>
    </lineage>
</organism>
<dbReference type="Pfam" id="PF00440">
    <property type="entry name" value="TetR_N"/>
    <property type="match status" value="1"/>
</dbReference>
<feature type="domain" description="HTH tetR-type" evidence="6">
    <location>
        <begin position="24"/>
        <end position="84"/>
    </location>
</feature>
<evidence type="ECO:0000256" key="2">
    <source>
        <dbReference type="ARBA" id="ARBA00023015"/>
    </source>
</evidence>
<dbReference type="InterPro" id="IPR001647">
    <property type="entry name" value="HTH_TetR"/>
</dbReference>
<dbReference type="GO" id="GO:0000976">
    <property type="term" value="F:transcription cis-regulatory region binding"/>
    <property type="evidence" value="ECO:0007669"/>
    <property type="project" value="TreeGrafter"/>
</dbReference>
<dbReference type="OrthoDB" id="5119743at2"/>
<dbReference type="Pfam" id="PF13977">
    <property type="entry name" value="TetR_C_6"/>
    <property type="match status" value="1"/>
</dbReference>
<keyword evidence="4" id="KW-0804">Transcription</keyword>
<evidence type="ECO:0000256" key="5">
    <source>
        <dbReference type="PROSITE-ProRule" id="PRU00335"/>
    </source>
</evidence>
<evidence type="ECO:0000313" key="7">
    <source>
        <dbReference type="EMBL" id="TPQ19231.1"/>
    </source>
</evidence>
<keyword evidence="3 5" id="KW-0238">DNA-binding</keyword>
<dbReference type="PROSITE" id="PS50977">
    <property type="entry name" value="HTH_TETR_2"/>
    <property type="match status" value="1"/>
</dbReference>
<dbReference type="SUPFAM" id="SSF46689">
    <property type="entry name" value="Homeodomain-like"/>
    <property type="match status" value="1"/>
</dbReference>
<dbReference type="Proteomes" id="UP000317378">
    <property type="component" value="Unassembled WGS sequence"/>
</dbReference>
<dbReference type="EMBL" id="VCHX02000163">
    <property type="protein sequence ID" value="TPQ19231.1"/>
    <property type="molecule type" value="Genomic_DNA"/>
</dbReference>
<evidence type="ECO:0000256" key="4">
    <source>
        <dbReference type="ARBA" id="ARBA00023163"/>
    </source>
</evidence>
<dbReference type="RefSeq" id="WP_119103169.1">
    <property type="nucleotide sequence ID" value="NZ_QXMJ01000163.1"/>
</dbReference>
<evidence type="ECO:0000256" key="1">
    <source>
        <dbReference type="ARBA" id="ARBA00022491"/>
    </source>
</evidence>
<sequence length="209" mass="23424">MPRGRFAAEQVDGRRVRRAASGTEDRRDQILRAAADVICERGFADTRIAQIADRAGVSGATIIYHFRTLDRLLVEALQYAEEQFYASAEQVVSDGATPEERLRLLVEWVFSAEHDNRRLWALWLDTWSQATRHEEVAATRAAQDERWRAMIADIVRELPLEPGDVERFSVGFGAFIDGLTIQVALDDPSMTPGFACELALSYAKAALGR</sequence>
<evidence type="ECO:0000259" key="6">
    <source>
        <dbReference type="PROSITE" id="PS50977"/>
    </source>
</evidence>
<dbReference type="SUPFAM" id="SSF48498">
    <property type="entry name" value="Tetracyclin repressor-like, C-terminal domain"/>
    <property type="match status" value="1"/>
</dbReference>
<dbReference type="InterPro" id="IPR009057">
    <property type="entry name" value="Homeodomain-like_sf"/>
</dbReference>
<dbReference type="InterPro" id="IPR039538">
    <property type="entry name" value="BetI_C"/>
</dbReference>
<dbReference type="PANTHER" id="PTHR30055">
    <property type="entry name" value="HTH-TYPE TRANSCRIPTIONAL REGULATOR RUTR"/>
    <property type="match status" value="1"/>
</dbReference>
<keyword evidence="2" id="KW-0805">Transcription regulation</keyword>
<dbReference type="PRINTS" id="PR00455">
    <property type="entry name" value="HTHTETR"/>
</dbReference>
<feature type="DNA-binding region" description="H-T-H motif" evidence="5">
    <location>
        <begin position="47"/>
        <end position="66"/>
    </location>
</feature>
<gene>
    <name evidence="7" type="ORF">FGD71_027235</name>
</gene>
<dbReference type="GO" id="GO:0003700">
    <property type="term" value="F:DNA-binding transcription factor activity"/>
    <property type="evidence" value="ECO:0007669"/>
    <property type="project" value="TreeGrafter"/>
</dbReference>
<name>A0A505DLA6_9ACTN</name>
<dbReference type="AlphaFoldDB" id="A0A505DLA6"/>
<dbReference type="InterPro" id="IPR050109">
    <property type="entry name" value="HTH-type_TetR-like_transc_reg"/>
</dbReference>
<comment type="caution">
    <text evidence="7">The sequence shown here is derived from an EMBL/GenBank/DDBJ whole genome shotgun (WGS) entry which is preliminary data.</text>
</comment>
<evidence type="ECO:0000256" key="3">
    <source>
        <dbReference type="ARBA" id="ARBA00023125"/>
    </source>
</evidence>
<protein>
    <submittedName>
        <fullName evidence="7">TetR family transcriptional regulator</fullName>
    </submittedName>
</protein>
<reference evidence="7 8" key="1">
    <citation type="submission" date="2019-06" db="EMBL/GenBank/DDBJ databases">
        <title>Streptomyces sporangiiformans sp. nov., a novel actinomycete isolated from soil in Mount Song.</title>
        <authorList>
            <person name="Han L."/>
        </authorList>
    </citation>
    <scope>NUCLEOTIDE SEQUENCE [LARGE SCALE GENOMIC DNA]</scope>
    <source>
        <strain evidence="7 8">NEAU-SSA 1</strain>
    </source>
</reference>